<evidence type="ECO:0000313" key="9">
    <source>
        <dbReference type="Proteomes" id="UP000321408"/>
    </source>
</evidence>
<dbReference type="HAMAP" id="MF_00039">
    <property type="entry name" value="Adenylate_kinase_AK6"/>
    <property type="match status" value="1"/>
</dbReference>
<feature type="binding site" evidence="7">
    <location>
        <position position="16"/>
    </location>
    <ligand>
        <name>ATP</name>
        <dbReference type="ChEBI" id="CHEBI:30616"/>
    </ligand>
</feature>
<keyword evidence="3 7" id="KW-0808">Transferase</keyword>
<dbReference type="GO" id="GO:0004017">
    <property type="term" value="F:AMP kinase activity"/>
    <property type="evidence" value="ECO:0007669"/>
    <property type="project" value="UniProtKB-UniRule"/>
</dbReference>
<feature type="binding site" evidence="7">
    <location>
        <position position="13"/>
    </location>
    <ligand>
        <name>ATP</name>
        <dbReference type="ChEBI" id="CHEBI:30616"/>
    </ligand>
</feature>
<dbReference type="GO" id="GO:0005524">
    <property type="term" value="F:ATP binding"/>
    <property type="evidence" value="ECO:0007669"/>
    <property type="project" value="UniProtKB-UniRule"/>
</dbReference>
<dbReference type="Gene3D" id="3.40.50.300">
    <property type="entry name" value="P-loop containing nucleotide triphosphate hydrolases"/>
    <property type="match status" value="1"/>
</dbReference>
<dbReference type="EMBL" id="CP042905">
    <property type="protein sequence ID" value="QEE14927.1"/>
    <property type="molecule type" value="Genomic_DNA"/>
</dbReference>
<accession>A0A5B9D7R9</accession>
<dbReference type="SUPFAM" id="SSF52540">
    <property type="entry name" value="P-loop containing nucleoside triphosphate hydrolases"/>
    <property type="match status" value="1"/>
</dbReference>
<feature type="binding site" evidence="7">
    <location>
        <position position="111"/>
    </location>
    <ligand>
        <name>ATP</name>
        <dbReference type="ChEBI" id="CHEBI:30616"/>
    </ligand>
</feature>
<feature type="binding site" evidence="7">
    <location>
        <position position="17"/>
    </location>
    <ligand>
        <name>ATP</name>
        <dbReference type="ChEBI" id="CHEBI:30616"/>
    </ligand>
</feature>
<dbReference type="RefSeq" id="WP_147661861.1">
    <property type="nucleotide sequence ID" value="NZ_CP042905.2"/>
</dbReference>
<protein>
    <recommendedName>
        <fullName evidence="7">Putative adenylate kinase</fullName>
        <shortName evidence="7">AK</shortName>
        <ecNumber evidence="7">2.7.4.3</ecNumber>
    </recommendedName>
    <alternativeName>
        <fullName evidence="7">ATP-AMP transphosphorylase</fullName>
    </alternativeName>
</protein>
<dbReference type="EC" id="2.7.4.3" evidence="7"/>
<comment type="caution">
    <text evidence="7">Lacks conserved residue(s) required for the propagation of feature annotation.</text>
</comment>
<dbReference type="GO" id="GO:0016887">
    <property type="term" value="F:ATP hydrolysis activity"/>
    <property type="evidence" value="ECO:0007669"/>
    <property type="project" value="InterPro"/>
</dbReference>
<name>A0A5B9D7R9_9ARCH</name>
<evidence type="ECO:0000256" key="5">
    <source>
        <dbReference type="ARBA" id="ARBA00022777"/>
    </source>
</evidence>
<reference evidence="8 9" key="1">
    <citation type="journal article" date="2020" name="Nature">
        <title>Isolation of an archaeon at the prokaryote-eukaryote interface.</title>
        <authorList>
            <person name="Imachi H."/>
            <person name="Nobu M.K."/>
            <person name="Nakahara N."/>
            <person name="Morono Y."/>
            <person name="Ogawara M."/>
            <person name="Takaki Y."/>
            <person name="Takano Y."/>
            <person name="Uematsu K."/>
            <person name="Ikuta T."/>
            <person name="Ito M."/>
            <person name="Matsui Y."/>
            <person name="Miyazaki M."/>
            <person name="Murata K."/>
            <person name="Saito Y."/>
            <person name="Sakai S."/>
            <person name="Song C."/>
            <person name="Tasumi E."/>
            <person name="Yamanaka Y."/>
            <person name="Yamaguchi T."/>
            <person name="Kamagata Y."/>
            <person name="Tamaki H."/>
            <person name="Takai K."/>
        </authorList>
    </citation>
    <scope>NUCLEOTIDE SEQUENCE [LARGE SCALE GENOMIC DNA]</scope>
    <source>
        <strain evidence="8 9">MK-D1</strain>
    </source>
</reference>
<comment type="catalytic activity">
    <reaction evidence="7">
        <text>ATP + H2O = ADP + phosphate + H(+)</text>
        <dbReference type="Rhea" id="RHEA:13065"/>
        <dbReference type="ChEBI" id="CHEBI:15377"/>
        <dbReference type="ChEBI" id="CHEBI:15378"/>
        <dbReference type="ChEBI" id="CHEBI:30616"/>
        <dbReference type="ChEBI" id="CHEBI:43474"/>
        <dbReference type="ChEBI" id="CHEBI:456216"/>
    </reaction>
</comment>
<evidence type="ECO:0000313" key="8">
    <source>
        <dbReference type="EMBL" id="QEE14927.1"/>
    </source>
</evidence>
<dbReference type="OrthoDB" id="8730at2157"/>
<dbReference type="InterPro" id="IPR020618">
    <property type="entry name" value="Adenyl_kinase_AK6"/>
</dbReference>
<evidence type="ECO:0000256" key="4">
    <source>
        <dbReference type="ARBA" id="ARBA00022741"/>
    </source>
</evidence>
<organism evidence="8 9">
    <name type="scientific">Promethearchaeum syntrophicum</name>
    <dbReference type="NCBI Taxonomy" id="2594042"/>
    <lineage>
        <taxon>Archaea</taxon>
        <taxon>Promethearchaeati</taxon>
        <taxon>Promethearchaeota</taxon>
        <taxon>Promethearchaeia</taxon>
        <taxon>Promethearchaeales</taxon>
        <taxon>Promethearchaeaceae</taxon>
        <taxon>Promethearchaeum</taxon>
    </lineage>
</organism>
<reference evidence="8 9" key="2">
    <citation type="journal article" date="2024" name="Int. J. Syst. Evol. Microbiol.">
        <title>Promethearchaeum syntrophicum gen. nov., sp. nov., an anaerobic, obligately syntrophic archaeon, the first isolate of the lineage 'Asgard' archaea, and proposal of the new archaeal phylum Promethearchaeota phyl. nov. and kingdom Promethearchaeati regn. nov.</title>
        <authorList>
            <person name="Imachi H."/>
            <person name="Nobu M.K."/>
            <person name="Kato S."/>
            <person name="Takaki Y."/>
            <person name="Miyazaki M."/>
            <person name="Miyata M."/>
            <person name="Ogawara M."/>
            <person name="Saito Y."/>
            <person name="Sakai S."/>
            <person name="Tahara Y.O."/>
            <person name="Takano Y."/>
            <person name="Tasumi E."/>
            <person name="Uematsu K."/>
            <person name="Yoshimura T."/>
            <person name="Itoh T."/>
            <person name="Ohkuma M."/>
            <person name="Takai K."/>
        </authorList>
    </citation>
    <scope>NUCLEOTIDE SEQUENCE [LARGE SCALE GENOMIC DNA]</scope>
    <source>
        <strain evidence="8 9">MK-D1</strain>
    </source>
</reference>
<comment type="subunit">
    <text evidence="7">Interacts with uS11. Not a structural component of 40S pre-ribosomes, but transiently interacts with them by binding to uS11.</text>
</comment>
<evidence type="ECO:0000256" key="1">
    <source>
        <dbReference type="ARBA" id="ARBA00022517"/>
    </source>
</evidence>
<dbReference type="PANTHER" id="PTHR12595:SF0">
    <property type="entry name" value="ADENYLATE KINASE ISOENZYME 6"/>
    <property type="match status" value="1"/>
</dbReference>
<comment type="function">
    <text evidence="7">Broad-specificity nucleoside monophosphate (NMP) kinase that catalyzes the reversible transfer of the terminal phosphate group between nucleoside triphosphates and monophosphates. Has also ATPase activity. Involved in the late maturation steps of the 30S ribosomal particles, specifically 16S rRNA maturation. While NMP activity is not required for ribosome maturation, ATPase activity is. Associates transiently with small ribosomal subunit protein uS11. ATP hydrolysis breaks the interaction with uS11. May temporarily remove uS11 from the ribosome to enable a conformational change of the ribosomal RNA that is needed for the final maturation step of the small ribosomal subunit.</text>
</comment>
<dbReference type="GeneID" id="41328751"/>
<feature type="binding site" evidence="7">
    <location>
        <position position="15"/>
    </location>
    <ligand>
        <name>ATP</name>
        <dbReference type="ChEBI" id="CHEBI:30616"/>
    </ligand>
</feature>
<evidence type="ECO:0000256" key="2">
    <source>
        <dbReference type="ARBA" id="ARBA00022552"/>
    </source>
</evidence>
<keyword evidence="4 7" id="KW-0547">Nucleotide-binding</keyword>
<comment type="catalytic activity">
    <reaction evidence="7">
        <text>AMP + ATP = 2 ADP</text>
        <dbReference type="Rhea" id="RHEA:12973"/>
        <dbReference type="ChEBI" id="CHEBI:30616"/>
        <dbReference type="ChEBI" id="CHEBI:456215"/>
        <dbReference type="ChEBI" id="CHEBI:456216"/>
        <dbReference type="EC" id="2.7.4.3"/>
    </reaction>
</comment>
<keyword evidence="1 7" id="KW-0690">Ribosome biogenesis</keyword>
<dbReference type="Proteomes" id="UP000321408">
    <property type="component" value="Chromosome"/>
</dbReference>
<comment type="similarity">
    <text evidence="7">Belongs to the adenylate kinase family. AK6 subfamily.</text>
</comment>
<evidence type="ECO:0000256" key="7">
    <source>
        <dbReference type="HAMAP-Rule" id="MF_00039"/>
    </source>
</evidence>
<sequence>MESKLYLLSGTPGTGKTTVAKKLKDNNFSIISLGDFVIQNNLFCEEDKKRDTKIIDEEKINSFFSKYLSNNKFSIPIIIESHYADIIDLPCEIAIILRCHPQILEKRLQSRNYSPEKIRENIQAELLGDSTSHMLEREDLIEKGSIFEINSSNLTIEETANKIAEIIQKPENFQDLKAGWLSWLSDPTVQMENYLD</sequence>
<feature type="binding site" evidence="7">
    <location>
        <position position="18"/>
    </location>
    <ligand>
        <name>ATP</name>
        <dbReference type="ChEBI" id="CHEBI:30616"/>
    </ligand>
</feature>
<keyword evidence="9" id="KW-1185">Reference proteome</keyword>
<dbReference type="GO" id="GO:0042274">
    <property type="term" value="P:ribosomal small subunit biogenesis"/>
    <property type="evidence" value="ECO:0007669"/>
    <property type="project" value="UniProtKB-UniRule"/>
</dbReference>
<dbReference type="KEGG" id="psyt:DSAG12_00749"/>
<dbReference type="GO" id="GO:0006364">
    <property type="term" value="P:rRNA processing"/>
    <property type="evidence" value="ECO:0007669"/>
    <property type="project" value="UniProtKB-KW"/>
</dbReference>
<dbReference type="AlphaFoldDB" id="A0A5B9D7R9"/>
<keyword evidence="5 7" id="KW-0418">Kinase</keyword>
<dbReference type="PANTHER" id="PTHR12595">
    <property type="entry name" value="POS9-ACTIVATING FACTOR FAP7-RELATED"/>
    <property type="match status" value="1"/>
</dbReference>
<evidence type="ECO:0000256" key="3">
    <source>
        <dbReference type="ARBA" id="ARBA00022679"/>
    </source>
</evidence>
<evidence type="ECO:0000256" key="6">
    <source>
        <dbReference type="ARBA" id="ARBA00022840"/>
    </source>
</evidence>
<proteinExistence type="inferred from homology"/>
<keyword evidence="2 7" id="KW-0698">rRNA processing</keyword>
<feature type="region of interest" description="LID" evidence="7">
    <location>
        <begin position="110"/>
        <end position="120"/>
    </location>
</feature>
<dbReference type="InterPro" id="IPR027417">
    <property type="entry name" value="P-loop_NTPase"/>
</dbReference>
<keyword evidence="6 7" id="KW-0067">ATP-binding</keyword>
<dbReference type="Pfam" id="PF13238">
    <property type="entry name" value="AAA_18"/>
    <property type="match status" value="1"/>
</dbReference>
<gene>
    <name evidence="8" type="ORF">DSAG12_00749</name>
</gene>